<reference evidence="1" key="1">
    <citation type="submission" date="2020-11" db="EMBL/GenBank/DDBJ databases">
        <title>Adaptations for nitrogen fixation in a non-lichenized fungal sporocarp promotes dispersal by wood-feeding termites.</title>
        <authorList>
            <consortium name="DOE Joint Genome Institute"/>
            <person name="Koch R.A."/>
            <person name="Yoon G."/>
            <person name="Arayal U."/>
            <person name="Lail K."/>
            <person name="Amirebrahimi M."/>
            <person name="Labutti K."/>
            <person name="Lipzen A."/>
            <person name="Riley R."/>
            <person name="Barry K."/>
            <person name="Henrissat B."/>
            <person name="Grigoriev I.V."/>
            <person name="Herr J.R."/>
            <person name="Aime M.C."/>
        </authorList>
    </citation>
    <scope>NUCLEOTIDE SEQUENCE</scope>
    <source>
        <strain evidence="1">MCA 3950</strain>
    </source>
</reference>
<name>A0A9P8AXE7_9AGAR</name>
<keyword evidence="2" id="KW-1185">Reference proteome</keyword>
<sequence length="149" mass="16953">MAHVLFDIVQQIINNPTYAKDLNPLLPHFLREISLAEHFFPPDKPFVHMSLVFLRDGERALRSRYRSRRVEVRVSHPLLVRSDSELGSKCRPGRPSRKIASMAWELVDVSVRWHSLGSRFSVIPRPPPPSLISFTPKDEPAAGLGLVII</sequence>
<evidence type="ECO:0000313" key="2">
    <source>
        <dbReference type="Proteomes" id="UP000812287"/>
    </source>
</evidence>
<protein>
    <submittedName>
        <fullName evidence="1">Uncharacterized protein</fullName>
    </submittedName>
</protein>
<dbReference type="Proteomes" id="UP000812287">
    <property type="component" value="Unassembled WGS sequence"/>
</dbReference>
<dbReference type="AlphaFoldDB" id="A0A9P8AXE7"/>
<evidence type="ECO:0000313" key="1">
    <source>
        <dbReference type="EMBL" id="KAG7451699.1"/>
    </source>
</evidence>
<dbReference type="GeneID" id="66113100"/>
<gene>
    <name evidence="1" type="ORF">BT62DRAFT_999372</name>
</gene>
<comment type="caution">
    <text evidence="1">The sequence shown here is derived from an EMBL/GenBank/DDBJ whole genome shotgun (WGS) entry which is preliminary data.</text>
</comment>
<dbReference type="RefSeq" id="XP_043045199.1">
    <property type="nucleotide sequence ID" value="XM_043190803.1"/>
</dbReference>
<proteinExistence type="predicted"/>
<accession>A0A9P8AXE7</accession>
<organism evidence="1 2">
    <name type="scientific">Guyanagaster necrorhizus</name>
    <dbReference type="NCBI Taxonomy" id="856835"/>
    <lineage>
        <taxon>Eukaryota</taxon>
        <taxon>Fungi</taxon>
        <taxon>Dikarya</taxon>
        <taxon>Basidiomycota</taxon>
        <taxon>Agaricomycotina</taxon>
        <taxon>Agaricomycetes</taxon>
        <taxon>Agaricomycetidae</taxon>
        <taxon>Agaricales</taxon>
        <taxon>Marasmiineae</taxon>
        <taxon>Physalacriaceae</taxon>
        <taxon>Guyanagaster</taxon>
    </lineage>
</organism>
<dbReference type="EMBL" id="MU250524">
    <property type="protein sequence ID" value="KAG7451699.1"/>
    <property type="molecule type" value="Genomic_DNA"/>
</dbReference>